<feature type="compositionally biased region" description="Basic and acidic residues" evidence="1">
    <location>
        <begin position="29"/>
        <end position="47"/>
    </location>
</feature>
<feature type="non-terminal residue" evidence="2">
    <location>
        <position position="115"/>
    </location>
</feature>
<keyword evidence="3" id="KW-1185">Reference proteome</keyword>
<reference evidence="2 3" key="1">
    <citation type="journal article" date="2021" name="Nat. Plants">
        <title>The Taxus genome provides insights into paclitaxel biosynthesis.</title>
        <authorList>
            <person name="Xiong X."/>
            <person name="Gou J."/>
            <person name="Liao Q."/>
            <person name="Li Y."/>
            <person name="Zhou Q."/>
            <person name="Bi G."/>
            <person name="Li C."/>
            <person name="Du R."/>
            <person name="Wang X."/>
            <person name="Sun T."/>
            <person name="Guo L."/>
            <person name="Liang H."/>
            <person name="Lu P."/>
            <person name="Wu Y."/>
            <person name="Zhang Z."/>
            <person name="Ro D.K."/>
            <person name="Shang Y."/>
            <person name="Huang S."/>
            <person name="Yan J."/>
        </authorList>
    </citation>
    <scope>NUCLEOTIDE SEQUENCE [LARGE SCALE GENOMIC DNA]</scope>
    <source>
        <strain evidence="2">Ta-2019</strain>
    </source>
</reference>
<name>A0AA38GGA8_TAXCH</name>
<dbReference type="EMBL" id="JAHRHJ020000003">
    <property type="protein sequence ID" value="KAH9322366.1"/>
    <property type="molecule type" value="Genomic_DNA"/>
</dbReference>
<feature type="compositionally biased region" description="Polar residues" evidence="1">
    <location>
        <begin position="11"/>
        <end position="26"/>
    </location>
</feature>
<sequence>PTEVGPHRYYTRSQARIQTDLNTRSGSRIMDRREDSHTPPRQERPDPDALFSVWDQESSREDIYADFSLHISMDQQGGDEECGKFEAYMRTLVSLMTMFEQHCIVHMKLLKKLRL</sequence>
<proteinExistence type="predicted"/>
<organism evidence="2 3">
    <name type="scientific">Taxus chinensis</name>
    <name type="common">Chinese yew</name>
    <name type="synonym">Taxus wallichiana var. chinensis</name>
    <dbReference type="NCBI Taxonomy" id="29808"/>
    <lineage>
        <taxon>Eukaryota</taxon>
        <taxon>Viridiplantae</taxon>
        <taxon>Streptophyta</taxon>
        <taxon>Embryophyta</taxon>
        <taxon>Tracheophyta</taxon>
        <taxon>Spermatophyta</taxon>
        <taxon>Pinopsida</taxon>
        <taxon>Pinidae</taxon>
        <taxon>Conifers II</taxon>
        <taxon>Cupressales</taxon>
        <taxon>Taxaceae</taxon>
        <taxon>Taxus</taxon>
    </lineage>
</organism>
<evidence type="ECO:0000313" key="2">
    <source>
        <dbReference type="EMBL" id="KAH9322366.1"/>
    </source>
</evidence>
<feature type="region of interest" description="Disordered" evidence="1">
    <location>
        <begin position="1"/>
        <end position="49"/>
    </location>
</feature>
<protein>
    <submittedName>
        <fullName evidence="2">Uncharacterized protein</fullName>
    </submittedName>
</protein>
<accession>A0AA38GGA8</accession>
<gene>
    <name evidence="2" type="ORF">KI387_017005</name>
</gene>
<feature type="non-terminal residue" evidence="2">
    <location>
        <position position="1"/>
    </location>
</feature>
<dbReference type="Proteomes" id="UP000824469">
    <property type="component" value="Unassembled WGS sequence"/>
</dbReference>
<comment type="caution">
    <text evidence="2">The sequence shown here is derived from an EMBL/GenBank/DDBJ whole genome shotgun (WGS) entry which is preliminary data.</text>
</comment>
<dbReference type="AlphaFoldDB" id="A0AA38GGA8"/>
<evidence type="ECO:0000313" key="3">
    <source>
        <dbReference type="Proteomes" id="UP000824469"/>
    </source>
</evidence>
<evidence type="ECO:0000256" key="1">
    <source>
        <dbReference type="SAM" id="MobiDB-lite"/>
    </source>
</evidence>